<comment type="caution">
    <text evidence="1">The sequence shown here is derived from an EMBL/GenBank/DDBJ whole genome shotgun (WGS) entry which is preliminary data.</text>
</comment>
<dbReference type="PANTHER" id="PTHR31439:SF4">
    <property type="entry name" value="NEURONAL PAS DOMAIN PROTEIN"/>
    <property type="match status" value="1"/>
</dbReference>
<sequence>MATSHFLDIWGWINNLPSITLWTTNTKSLCICSSRSSTSPSMNLLVTKITQNQSICVIFSIYVDFRIPISLWSSNLLAFKSKNRQNLDEIQSDLFFDLVNSVLKYDPCKKSSPKFLELREAFDDTFNFVFITLAFLVCIYEAPQDIRGGCLDTLRLQLTTPSAREASKLLMKALGSNLEEKWMRSLNLAITNQIVELKATNHSFKTPSPLFSYALSTVGLWKVQCYCPIIAIKLENTSSRIADDRLLFSLNNQQLEAVIQLAYMVTYSKGWIDVVVSVDNIRCDVNPLVPEALLNERGYGSQEKHFPSRISLQLAPRLQNEILSVSVTKSSENPTREVGIEKSIEGGFDPPNSYMGITASASESVTISIKPWKFEQSVFGDTANLNWFLHDGVNGREVSSSKPSKLALLQPKAWFRDRYSSAYRPFTRQGGVIFAGDEYGESVRWRICQTAMGKNMEWEIKGEIWLTYWPNKQRTFHSETKKLEFKELLDLSLVKA</sequence>
<organism evidence="1 2">
    <name type="scientific">Dendrobium thyrsiflorum</name>
    <name type="common">Pinecone-like raceme dendrobium</name>
    <name type="synonym">Orchid</name>
    <dbReference type="NCBI Taxonomy" id="117978"/>
    <lineage>
        <taxon>Eukaryota</taxon>
        <taxon>Viridiplantae</taxon>
        <taxon>Streptophyta</taxon>
        <taxon>Embryophyta</taxon>
        <taxon>Tracheophyta</taxon>
        <taxon>Spermatophyta</taxon>
        <taxon>Magnoliopsida</taxon>
        <taxon>Liliopsida</taxon>
        <taxon>Asparagales</taxon>
        <taxon>Orchidaceae</taxon>
        <taxon>Epidendroideae</taxon>
        <taxon>Malaxideae</taxon>
        <taxon>Dendrobiinae</taxon>
        <taxon>Dendrobium</taxon>
    </lineage>
</organism>
<name>A0ABD0UDU2_DENTH</name>
<evidence type="ECO:0000313" key="2">
    <source>
        <dbReference type="Proteomes" id="UP001552299"/>
    </source>
</evidence>
<reference evidence="1 2" key="1">
    <citation type="journal article" date="2024" name="Plant Biotechnol. J.">
        <title>Dendrobium thyrsiflorum genome and its molecular insights into genes involved in important horticultural traits.</title>
        <authorList>
            <person name="Chen B."/>
            <person name="Wang J.Y."/>
            <person name="Zheng P.J."/>
            <person name="Li K.L."/>
            <person name="Liang Y.M."/>
            <person name="Chen X.F."/>
            <person name="Zhang C."/>
            <person name="Zhao X."/>
            <person name="He X."/>
            <person name="Zhang G.Q."/>
            <person name="Liu Z.J."/>
            <person name="Xu Q."/>
        </authorList>
    </citation>
    <scope>NUCLEOTIDE SEQUENCE [LARGE SCALE GENOMIC DNA]</scope>
    <source>
        <strain evidence="1">GZMU011</strain>
    </source>
</reference>
<dbReference type="EMBL" id="JANQDX010000015">
    <property type="protein sequence ID" value="KAL0910741.1"/>
    <property type="molecule type" value="Genomic_DNA"/>
</dbReference>
<dbReference type="PANTHER" id="PTHR31439">
    <property type="entry name" value="EXPRESSED PROTEIN"/>
    <property type="match status" value="1"/>
</dbReference>
<evidence type="ECO:0000313" key="1">
    <source>
        <dbReference type="EMBL" id="KAL0910741.1"/>
    </source>
</evidence>
<gene>
    <name evidence="1" type="ORF">M5K25_018825</name>
</gene>
<protein>
    <submittedName>
        <fullName evidence="1">Uncharacterized protein</fullName>
    </submittedName>
</protein>
<dbReference type="AlphaFoldDB" id="A0ABD0UDU2"/>
<proteinExistence type="predicted"/>
<keyword evidence="2" id="KW-1185">Reference proteome</keyword>
<dbReference type="Proteomes" id="UP001552299">
    <property type="component" value="Unassembled WGS sequence"/>
</dbReference>
<accession>A0ABD0UDU2</accession>